<dbReference type="EMBL" id="MU971389">
    <property type="protein sequence ID" value="KAK9236366.1"/>
    <property type="molecule type" value="Genomic_DNA"/>
</dbReference>
<gene>
    <name evidence="1" type="ORF">V1525DRAFT_420447</name>
</gene>
<dbReference type="Proteomes" id="UP001433508">
    <property type="component" value="Unassembled WGS sequence"/>
</dbReference>
<reference evidence="2" key="1">
    <citation type="journal article" date="2024" name="Front. Bioeng. Biotechnol.">
        <title>Genome-scale model development and genomic sequencing of the oleaginous clade Lipomyces.</title>
        <authorList>
            <person name="Czajka J.J."/>
            <person name="Han Y."/>
            <person name="Kim J."/>
            <person name="Mondo S.J."/>
            <person name="Hofstad B.A."/>
            <person name="Robles A."/>
            <person name="Haridas S."/>
            <person name="Riley R."/>
            <person name="LaButti K."/>
            <person name="Pangilinan J."/>
            <person name="Andreopoulos W."/>
            <person name="Lipzen A."/>
            <person name="Yan J."/>
            <person name="Wang M."/>
            <person name="Ng V."/>
            <person name="Grigoriev I.V."/>
            <person name="Spatafora J.W."/>
            <person name="Magnuson J.K."/>
            <person name="Baker S.E."/>
            <person name="Pomraning K.R."/>
        </authorList>
    </citation>
    <scope>NUCLEOTIDE SEQUENCE [LARGE SCALE GENOMIC DNA]</scope>
    <source>
        <strain evidence="2">CBS 7786</strain>
    </source>
</reference>
<evidence type="ECO:0000313" key="1">
    <source>
        <dbReference type="EMBL" id="KAK9236366.1"/>
    </source>
</evidence>
<name>A0ACC3SXJ2_LIPKO</name>
<sequence length="490" mass="54574">MTYGALWANDAQNNLIGHPVDKFRSAALACPYQYKEIVISIRLTLIVMPKLVLKVDNPIVSIGNPVSGIVLLRLDKPTILDDVKIQFKGVSVTRLVAAGTDLNTLDGAGTDPLGPPMNIGSSKEKHTHVNIVLSLFHRPHGTELPAGEHVFPFIVNVPEFSQCGCPTRIRRYFDDFTLAQWQCERAASPSGFSNILLPPSMKRNPFRQIDYKLIAIADRPKFYNSNMSQTAYITVISAASVHAEDPSWNIPISKKVASRVYTHWAKSRKLPNSYFVPGALPKVSGPMKLISISTRITFVDVPAVLEIEIDKSNVLVFDKFRPRMYVTIQVDDMSRINGVLSLMLKSLIVTMTARDSGFANRRRFFSETSDILCDRTDISMLLEPLTISGPARFRIDDKVLRDGLDISRCVPDFRIMGLTHTHELRVAARISYNGGATNLMEASVPVVLQSGVDYDLDSDRILPPRYNFADSAFERQPNDAGNEGDFFGEE</sequence>
<proteinExistence type="predicted"/>
<evidence type="ECO:0000313" key="2">
    <source>
        <dbReference type="Proteomes" id="UP001433508"/>
    </source>
</evidence>
<comment type="caution">
    <text evidence="1">The sequence shown here is derived from an EMBL/GenBank/DDBJ whole genome shotgun (WGS) entry which is preliminary data.</text>
</comment>
<organism evidence="1 2">
    <name type="scientific">Lipomyces kononenkoae</name>
    <name type="common">Yeast</name>
    <dbReference type="NCBI Taxonomy" id="34357"/>
    <lineage>
        <taxon>Eukaryota</taxon>
        <taxon>Fungi</taxon>
        <taxon>Dikarya</taxon>
        <taxon>Ascomycota</taxon>
        <taxon>Saccharomycotina</taxon>
        <taxon>Lipomycetes</taxon>
        <taxon>Lipomycetales</taxon>
        <taxon>Lipomycetaceae</taxon>
        <taxon>Lipomyces</taxon>
    </lineage>
</organism>
<keyword evidence="2" id="KW-1185">Reference proteome</keyword>
<protein>
    <submittedName>
        <fullName evidence="1">Uncharacterized protein</fullName>
    </submittedName>
</protein>
<accession>A0ACC3SXJ2</accession>